<feature type="transmembrane region" description="Helical" evidence="1">
    <location>
        <begin position="88"/>
        <end position="108"/>
    </location>
</feature>
<name>A0A7X6R581_9NOCA</name>
<feature type="transmembrane region" description="Helical" evidence="1">
    <location>
        <begin position="56"/>
        <end position="76"/>
    </location>
</feature>
<organism evidence="2 3">
    <name type="scientific">Nocardia gamkensis</name>
    <dbReference type="NCBI Taxonomy" id="352869"/>
    <lineage>
        <taxon>Bacteria</taxon>
        <taxon>Bacillati</taxon>
        <taxon>Actinomycetota</taxon>
        <taxon>Actinomycetes</taxon>
        <taxon>Mycobacteriales</taxon>
        <taxon>Nocardiaceae</taxon>
        <taxon>Nocardia</taxon>
    </lineage>
</organism>
<keyword evidence="3" id="KW-1185">Reference proteome</keyword>
<evidence type="ECO:0000256" key="1">
    <source>
        <dbReference type="SAM" id="Phobius"/>
    </source>
</evidence>
<proteinExistence type="predicted"/>
<keyword evidence="1" id="KW-0472">Membrane</keyword>
<gene>
    <name evidence="2" type="ORF">HGB38_23300</name>
</gene>
<feature type="transmembrane region" description="Helical" evidence="1">
    <location>
        <begin position="23"/>
        <end position="44"/>
    </location>
</feature>
<comment type="caution">
    <text evidence="2">The sequence shown here is derived from an EMBL/GenBank/DDBJ whole genome shotgun (WGS) entry which is preliminary data.</text>
</comment>
<dbReference type="AlphaFoldDB" id="A0A7X6R581"/>
<keyword evidence="1" id="KW-1133">Transmembrane helix</keyword>
<accession>A0A7X6R581</accession>
<dbReference type="RefSeq" id="WP_062974723.1">
    <property type="nucleotide sequence ID" value="NZ_JAAXOS010000011.1"/>
</dbReference>
<reference evidence="2 3" key="1">
    <citation type="submission" date="2020-04" db="EMBL/GenBank/DDBJ databases">
        <title>MicrobeNet Type strains.</title>
        <authorList>
            <person name="Nicholson A.C."/>
        </authorList>
    </citation>
    <scope>NUCLEOTIDE SEQUENCE [LARGE SCALE GENOMIC DNA]</scope>
    <source>
        <strain evidence="2 3">DSM 44956</strain>
    </source>
</reference>
<evidence type="ECO:0000313" key="3">
    <source>
        <dbReference type="Proteomes" id="UP000540698"/>
    </source>
</evidence>
<evidence type="ECO:0000313" key="2">
    <source>
        <dbReference type="EMBL" id="NKY29122.1"/>
    </source>
</evidence>
<protein>
    <submittedName>
        <fullName evidence="2">Uncharacterized protein</fullName>
    </submittedName>
</protein>
<keyword evidence="1" id="KW-0812">Transmembrane</keyword>
<dbReference type="EMBL" id="JAAXOS010000011">
    <property type="protein sequence ID" value="NKY29122.1"/>
    <property type="molecule type" value="Genomic_DNA"/>
</dbReference>
<dbReference type="Proteomes" id="UP000540698">
    <property type="component" value="Unassembled WGS sequence"/>
</dbReference>
<feature type="transmembrane region" description="Helical" evidence="1">
    <location>
        <begin position="128"/>
        <end position="150"/>
    </location>
</feature>
<sequence length="160" mass="16972">MTGTAFSVWPVSPRVHSAGPPRAVRVAFVALTVAVLAGAAEAIMRAVRAFPGTDTASLATGSVVRTAIYVLVLVVAVRMTYGDRWARLLITVGIGGFGLLSLIIEPLAAAMSANELRDLVRDAGPASLLLAALRTVHVFAVLVAVPALYTRHARHYFRKR</sequence>